<keyword evidence="2" id="KW-1185">Reference proteome</keyword>
<evidence type="ECO:0000313" key="1">
    <source>
        <dbReference type="EMBL" id="KAI4860178.1"/>
    </source>
</evidence>
<dbReference type="Proteomes" id="UP001497700">
    <property type="component" value="Unassembled WGS sequence"/>
</dbReference>
<reference evidence="1 2" key="1">
    <citation type="journal article" date="2022" name="New Phytol.">
        <title>Ecological generalism drives hyperdiversity of secondary metabolite gene clusters in xylarialean endophytes.</title>
        <authorList>
            <person name="Franco M.E.E."/>
            <person name="Wisecaver J.H."/>
            <person name="Arnold A.E."/>
            <person name="Ju Y.M."/>
            <person name="Slot J.C."/>
            <person name="Ahrendt S."/>
            <person name="Moore L.P."/>
            <person name="Eastman K.E."/>
            <person name="Scott K."/>
            <person name="Konkel Z."/>
            <person name="Mondo S.J."/>
            <person name="Kuo A."/>
            <person name="Hayes R.D."/>
            <person name="Haridas S."/>
            <person name="Andreopoulos B."/>
            <person name="Riley R."/>
            <person name="LaButti K."/>
            <person name="Pangilinan J."/>
            <person name="Lipzen A."/>
            <person name="Amirebrahimi M."/>
            <person name="Yan J."/>
            <person name="Adam C."/>
            <person name="Keymanesh K."/>
            <person name="Ng V."/>
            <person name="Louie K."/>
            <person name="Northen T."/>
            <person name="Drula E."/>
            <person name="Henrissat B."/>
            <person name="Hsieh H.M."/>
            <person name="Youens-Clark K."/>
            <person name="Lutzoni F."/>
            <person name="Miadlikowska J."/>
            <person name="Eastwood D.C."/>
            <person name="Hamelin R.C."/>
            <person name="Grigoriev I.V."/>
            <person name="U'Ren J.M."/>
        </authorList>
    </citation>
    <scope>NUCLEOTIDE SEQUENCE [LARGE SCALE GENOMIC DNA]</scope>
    <source>
        <strain evidence="1 2">CBS 119005</strain>
    </source>
</reference>
<organism evidence="1 2">
    <name type="scientific">Hypoxylon rubiginosum</name>
    <dbReference type="NCBI Taxonomy" id="110542"/>
    <lineage>
        <taxon>Eukaryota</taxon>
        <taxon>Fungi</taxon>
        <taxon>Dikarya</taxon>
        <taxon>Ascomycota</taxon>
        <taxon>Pezizomycotina</taxon>
        <taxon>Sordariomycetes</taxon>
        <taxon>Xylariomycetidae</taxon>
        <taxon>Xylariales</taxon>
        <taxon>Hypoxylaceae</taxon>
        <taxon>Hypoxylon</taxon>
    </lineage>
</organism>
<accession>A0ACB9YLZ9</accession>
<comment type="caution">
    <text evidence="1">The sequence shown here is derived from an EMBL/GenBank/DDBJ whole genome shotgun (WGS) entry which is preliminary data.</text>
</comment>
<dbReference type="EMBL" id="MU393596">
    <property type="protein sequence ID" value="KAI4860178.1"/>
    <property type="molecule type" value="Genomic_DNA"/>
</dbReference>
<proteinExistence type="predicted"/>
<name>A0ACB9YLZ9_9PEZI</name>
<sequence length="340" mass="36692">MARLAPYAELHEPKNQKGPGDARPTAAQIIQDQGLVDSPEWAGRVVLVTGCSPGGLGPETAKAIHLTGADVYITARDDAKGQEIVKDILADGKPGKVDYVQMDLGSLESVRKAASEFLRKSGNKLNILINNAGIMACPEGKTQDGFELQFGTNHLGHFLLFHLLKDALLASASPSFNSRVISVSSSAHRSGSINFDDLMFEKTEYNPGAAYAQSKLANIHFANEVDRRYQARNLRAMSLHPGGIFTPLARHLSSVQYLKDDPAFVSMSKSPAQGAATTVWGAVAKEWEGRGGVYLDEVAEGELTPPDAVYYDAGYAAQAFDPPTEKKLWDVSLQLIGLHE</sequence>
<gene>
    <name evidence="1" type="ORF">F4820DRAFT_437523</name>
</gene>
<protein>
    <submittedName>
        <fullName evidence="1">Short chain dehydrogenase</fullName>
    </submittedName>
</protein>
<evidence type="ECO:0000313" key="2">
    <source>
        <dbReference type="Proteomes" id="UP001497700"/>
    </source>
</evidence>